<comment type="caution">
    <text evidence="1">The sequence shown here is derived from an EMBL/GenBank/DDBJ whole genome shotgun (WGS) entry which is preliminary data.</text>
</comment>
<evidence type="ECO:0000313" key="2">
    <source>
        <dbReference type="Proteomes" id="UP000315471"/>
    </source>
</evidence>
<sequence>MLLGLPKNVKHFFRPISKDLSKPIQKALAPMVLAFLLAPHNRRLKTIAGMVLGNRVHVGTISRRLKNSLWTTRDWYEQLSNKTLADIANFERPLIVERKRRFIIILDSTLRHTVGSD</sequence>
<accession>A0A5C6D4S9</accession>
<keyword evidence="2" id="KW-1185">Reference proteome</keyword>
<dbReference type="Proteomes" id="UP000315471">
    <property type="component" value="Unassembled WGS sequence"/>
</dbReference>
<protein>
    <submittedName>
        <fullName evidence="1">Uncharacterized protein</fullName>
    </submittedName>
</protein>
<evidence type="ECO:0000313" key="1">
    <source>
        <dbReference type="EMBL" id="TWU31932.1"/>
    </source>
</evidence>
<proteinExistence type="predicted"/>
<dbReference type="EMBL" id="SJPY01000026">
    <property type="protein sequence ID" value="TWU31932.1"/>
    <property type="molecule type" value="Genomic_DNA"/>
</dbReference>
<dbReference type="AlphaFoldDB" id="A0A5C6D4S9"/>
<name>A0A5C6D4S9_9BACT</name>
<reference evidence="1 2" key="1">
    <citation type="submission" date="2019-02" db="EMBL/GenBank/DDBJ databases">
        <title>Deep-cultivation of Planctomycetes and their phenomic and genomic characterization uncovers novel biology.</title>
        <authorList>
            <person name="Wiegand S."/>
            <person name="Jogler M."/>
            <person name="Boedeker C."/>
            <person name="Pinto D."/>
            <person name="Vollmers J."/>
            <person name="Rivas-Marin E."/>
            <person name="Kohn T."/>
            <person name="Peeters S.H."/>
            <person name="Heuer A."/>
            <person name="Rast P."/>
            <person name="Oberbeckmann S."/>
            <person name="Bunk B."/>
            <person name="Jeske O."/>
            <person name="Meyerdierks A."/>
            <person name="Storesund J.E."/>
            <person name="Kallscheuer N."/>
            <person name="Luecker S."/>
            <person name="Lage O.M."/>
            <person name="Pohl T."/>
            <person name="Merkel B.J."/>
            <person name="Hornburger P."/>
            <person name="Mueller R.-W."/>
            <person name="Bruemmer F."/>
            <person name="Labrenz M."/>
            <person name="Spormann A.M."/>
            <person name="Op Den Camp H."/>
            <person name="Overmann J."/>
            <person name="Amann R."/>
            <person name="Jetten M.S.M."/>
            <person name="Mascher T."/>
            <person name="Medema M.H."/>
            <person name="Devos D.P."/>
            <person name="Kaster A.-K."/>
            <person name="Ovreas L."/>
            <person name="Rohde M."/>
            <person name="Galperin M.Y."/>
            <person name="Jogler C."/>
        </authorList>
    </citation>
    <scope>NUCLEOTIDE SEQUENCE [LARGE SCALE GENOMIC DNA]</scope>
    <source>
        <strain evidence="1 2">Q31b</strain>
    </source>
</reference>
<gene>
    <name evidence="1" type="ORF">Q31b_58620</name>
</gene>
<dbReference type="RefSeq" id="WP_146602898.1">
    <property type="nucleotide sequence ID" value="NZ_SJPY01000026.1"/>
</dbReference>
<organism evidence="1 2">
    <name type="scientific">Novipirellula aureliae</name>
    <dbReference type="NCBI Taxonomy" id="2527966"/>
    <lineage>
        <taxon>Bacteria</taxon>
        <taxon>Pseudomonadati</taxon>
        <taxon>Planctomycetota</taxon>
        <taxon>Planctomycetia</taxon>
        <taxon>Pirellulales</taxon>
        <taxon>Pirellulaceae</taxon>
        <taxon>Novipirellula</taxon>
    </lineage>
</organism>